<dbReference type="Gene3D" id="1.10.10.2590">
    <property type="entry name" value="BEN domain"/>
    <property type="match status" value="1"/>
</dbReference>
<evidence type="ECO:0000259" key="2">
    <source>
        <dbReference type="PROSITE" id="PS51457"/>
    </source>
</evidence>
<feature type="compositionally biased region" description="Low complexity" evidence="1">
    <location>
        <begin position="734"/>
        <end position="758"/>
    </location>
</feature>
<feature type="compositionally biased region" description="Low complexity" evidence="1">
    <location>
        <begin position="680"/>
        <end position="691"/>
    </location>
</feature>
<feature type="region of interest" description="Disordered" evidence="1">
    <location>
        <begin position="513"/>
        <end position="541"/>
    </location>
</feature>
<dbReference type="InterPro" id="IPR018379">
    <property type="entry name" value="BEN_domain"/>
</dbReference>
<accession>A0AA85K2Z9</accession>
<organism evidence="3 4">
    <name type="scientific">Trichobilharzia regenti</name>
    <name type="common">Nasal bird schistosome</name>
    <dbReference type="NCBI Taxonomy" id="157069"/>
    <lineage>
        <taxon>Eukaryota</taxon>
        <taxon>Metazoa</taxon>
        <taxon>Spiralia</taxon>
        <taxon>Lophotrochozoa</taxon>
        <taxon>Platyhelminthes</taxon>
        <taxon>Trematoda</taxon>
        <taxon>Digenea</taxon>
        <taxon>Strigeidida</taxon>
        <taxon>Schistosomatoidea</taxon>
        <taxon>Schistosomatidae</taxon>
        <taxon>Trichobilharzia</taxon>
    </lineage>
</organism>
<feature type="region of interest" description="Disordered" evidence="1">
    <location>
        <begin position="655"/>
        <end position="691"/>
    </location>
</feature>
<protein>
    <recommendedName>
        <fullName evidence="2">BEN domain-containing protein</fullName>
    </recommendedName>
</protein>
<evidence type="ECO:0000313" key="4">
    <source>
        <dbReference type="WBParaSite" id="TREG1_57880.1"/>
    </source>
</evidence>
<dbReference type="AlphaFoldDB" id="A0AA85K2Z9"/>
<sequence length="822" mass="92376">MPRGVMIRTMHQINDLNDSYTDSKYDISDEQYYYGTNKRKRKTAAPQKREMSEEACEEDVKRLLKSPSFGPINLVSKESNSFNSPLNTTDNSISISRDDAVNTSSEHIRLYAAMLNYFLMKYRSPLDYKSGSLPTYPPTTENNHSFEKTSISTFQNSLSELFCATHTQQNTNPLSVTHNEQCQINGSHNDDSYYNPKDFDGLYKNIISKYSAYMDWRQSIMNSISTCITNIPVPKSGFPNYEAMSACYKSLLDRAYALQQSVELYFRMIQNCLSYDQLHGSNFNGVGINSPVRNAVWSGQTSSMNNLSTQSSYPPSSYSTVNLSAVLTDILQSTNSALNSQDFSSEYKQPTGTVFDHCNQSSGTYIPVCQTQNILQSPVDLTNSDRYKTVTTCLSAMMQENETKTQNSDKSNKENSYDYPCNNESDGCDVPRKSERNWIQSLDRDAEFTSSNSSSHEAIPDVDPRNGFINQTLKHSTSNMLCDSLITCSPRSNMNIKKKSYFKSKRVKKPFISTSQPNINNISAESSPKKSNFRGTSEEENKVAPNFKPIEVNSQILLSEAHPNVKLSKDIFYSLIVKSSGSATRLIRLLMKSFFTQDELAASSLSGEGIYKQRLEPSVTEAIKIFIRQRHPQLKTGSINLCMTDVCVQARRVANNQRSRQHPLRISPCRQDESIKSQGNNSSNANNINNQNECDNSLIGVKSRLHNSNRFNSTTKLSKHNHHPHPHHCHSDDLLTPTPTAEPTTTTTTAQPSPLPLTNEYDTNYSIEIPKTEINDLRLSESSEIDDEAILHVVDEGQDVVSDEIDTPASCSVHSFVSSEQK</sequence>
<reference evidence="4" key="2">
    <citation type="submission" date="2023-11" db="UniProtKB">
        <authorList>
            <consortium name="WormBaseParasite"/>
        </authorList>
    </citation>
    <scope>IDENTIFICATION</scope>
</reference>
<feature type="region of interest" description="Disordered" evidence="1">
    <location>
        <begin position="401"/>
        <end position="428"/>
    </location>
</feature>
<evidence type="ECO:0000256" key="1">
    <source>
        <dbReference type="SAM" id="MobiDB-lite"/>
    </source>
</evidence>
<dbReference type="GO" id="GO:0003677">
    <property type="term" value="F:DNA binding"/>
    <property type="evidence" value="ECO:0007669"/>
    <property type="project" value="InterPro"/>
</dbReference>
<name>A0AA85K2Z9_TRIRE</name>
<proteinExistence type="predicted"/>
<dbReference type="WBParaSite" id="TREG1_57880.1">
    <property type="protein sequence ID" value="TREG1_57880.1"/>
    <property type="gene ID" value="TREG1_57880"/>
</dbReference>
<evidence type="ECO:0000313" key="3">
    <source>
        <dbReference type="Proteomes" id="UP000050795"/>
    </source>
</evidence>
<feature type="compositionally biased region" description="Basic residues" evidence="1">
    <location>
        <begin position="717"/>
        <end position="728"/>
    </location>
</feature>
<feature type="region of interest" description="Disordered" evidence="1">
    <location>
        <begin position="445"/>
        <end position="466"/>
    </location>
</feature>
<keyword evidence="3" id="KW-1185">Reference proteome</keyword>
<feature type="compositionally biased region" description="Polar residues" evidence="1">
    <location>
        <begin position="513"/>
        <end position="535"/>
    </location>
</feature>
<feature type="region of interest" description="Disordered" evidence="1">
    <location>
        <begin position="711"/>
        <end position="759"/>
    </location>
</feature>
<dbReference type="PROSITE" id="PS51457">
    <property type="entry name" value="BEN"/>
    <property type="match status" value="1"/>
</dbReference>
<dbReference type="Proteomes" id="UP000050795">
    <property type="component" value="Unassembled WGS sequence"/>
</dbReference>
<reference evidence="3" key="1">
    <citation type="submission" date="2022-06" db="EMBL/GenBank/DDBJ databases">
        <authorList>
            <person name="Berger JAMES D."/>
            <person name="Berger JAMES D."/>
        </authorList>
    </citation>
    <scope>NUCLEOTIDE SEQUENCE [LARGE SCALE GENOMIC DNA]</scope>
</reference>
<feature type="domain" description="BEN" evidence="2">
    <location>
        <begin position="562"/>
        <end position="654"/>
    </location>
</feature>